<evidence type="ECO:0000313" key="2">
    <source>
        <dbReference type="EMBL" id="EFD89238.1"/>
    </source>
</evidence>
<feature type="transmembrane region" description="Helical" evidence="1">
    <location>
        <begin position="246"/>
        <end position="269"/>
    </location>
</feature>
<feature type="transmembrane region" description="Helical" evidence="1">
    <location>
        <begin position="164"/>
        <end position="181"/>
    </location>
</feature>
<evidence type="ECO:0000256" key="1">
    <source>
        <dbReference type="SAM" id="Phobius"/>
    </source>
</evidence>
<feature type="transmembrane region" description="Helical" evidence="1">
    <location>
        <begin position="213"/>
        <end position="234"/>
    </location>
</feature>
<dbReference type="RefSeq" id="WP_002820206.1">
    <property type="nucleotide sequence ID" value="NZ_ACSE01000003.1"/>
</dbReference>
<keyword evidence="1" id="KW-0812">Transmembrane</keyword>
<reference evidence="2 3" key="1">
    <citation type="journal article" date="2010" name="Appl. Microbiol. Biotechnol.">
        <title>Genotypic diversity in Oenococcus oeni by high-density microarray comparative genome hybridization and whole genome sequencing.</title>
        <authorList>
            <person name="Borneman A.R."/>
            <person name="Bartowsky E.J."/>
            <person name="McCarthy J."/>
            <person name="Chambers P.J."/>
        </authorList>
    </citation>
    <scope>NUCLEOTIDE SEQUENCE [LARGE SCALE GENOMIC DNA]</scope>
    <source>
        <strain evidence="2 3">AWRIB429</strain>
    </source>
</reference>
<dbReference type="GeneID" id="75065101"/>
<evidence type="ECO:0008006" key="4">
    <source>
        <dbReference type="Google" id="ProtNLM"/>
    </source>
</evidence>
<dbReference type="Pfam" id="PF07242">
    <property type="entry name" value="DUF1430"/>
    <property type="match status" value="1"/>
</dbReference>
<organism evidence="2 3">
    <name type="scientific">Oenococcus oeni AWRIB429</name>
    <dbReference type="NCBI Taxonomy" id="655225"/>
    <lineage>
        <taxon>Bacteria</taxon>
        <taxon>Bacillati</taxon>
        <taxon>Bacillota</taxon>
        <taxon>Bacilli</taxon>
        <taxon>Lactobacillales</taxon>
        <taxon>Lactobacillaceae</taxon>
        <taxon>Oenococcus</taxon>
    </lineage>
</organism>
<feature type="transmembrane region" description="Helical" evidence="1">
    <location>
        <begin position="598"/>
        <end position="617"/>
    </location>
</feature>
<keyword evidence="1" id="KW-0472">Membrane</keyword>
<dbReference type="OrthoDB" id="2276742at2"/>
<name>D3L7C6_OENOE</name>
<evidence type="ECO:0000313" key="3">
    <source>
        <dbReference type="Proteomes" id="UP000003075"/>
    </source>
</evidence>
<sequence length="642" mass="74177">MKLIKNFFALISFLLLSFLLVGFFKELDQQFLYHTDQILTISTWDQKSNKKTIFKGLDQETKKQKINLYKSTSSVDQSNTIKYIYPFIGDKKLKNDFHNFDISKKNRIISFSQLQKRDIRGEYFVRGEVNKQKFLKILKKLGLSGNFINVNFPRFFSSYMCQEGILLSIFALLLISFLIFLHERSANFKAYAIKRLHGYSIFKIFIDDLKKSTIYFLLLPSCAAIVTFLFLLISPYHGQLLFFLKWLIIAYSVLTILLLMLNLLSYASLSLIDVSQMVKGKRPYKILRSIALGSKFAMILIVFLLLIQNVASLSDLKKIQKHNEIWRKVDNYYSLYFAPFITGNKEYGDVAEKFNRLFAEEEKYGAILIKNNNASNPKKDNFEPTNGNVLIVNNNFVSLYRKFDKNIFAGKRINQQKTINLFLPTKAQRKKTAIEKNFIDLFQFEKGDPNQSAAVSFSAKNMNKDYYIFAFNSRASIDQPYADSPLIALIQNQSVQRYFYYAAATNGGIIFKDYQHLRNSLDKYGLSHYISGITSFKDDVADQISSLDKEIFLLTITIILVIFVLVLSIIMDIGEYFQQNKKLILIRKLHGYSLIKQHGTHLSLSLGSSGLMFALLISTPVWQLSTFNCSYFFNRRISGFSG</sequence>
<feature type="transmembrane region" description="Helical" evidence="1">
    <location>
        <begin position="551"/>
        <end position="577"/>
    </location>
</feature>
<feature type="transmembrane region" description="Helical" evidence="1">
    <location>
        <begin position="290"/>
        <end position="311"/>
    </location>
</feature>
<dbReference type="AlphaFoldDB" id="D3L7C6"/>
<dbReference type="NCBIfam" id="TIGR01654">
    <property type="entry name" value="bact_immun_7tm"/>
    <property type="match status" value="1"/>
</dbReference>
<proteinExistence type="predicted"/>
<comment type="caution">
    <text evidence="2">The sequence shown here is derived from an EMBL/GenBank/DDBJ whole genome shotgun (WGS) entry which is preliminary data.</text>
</comment>
<accession>D3L7C6</accession>
<gene>
    <name evidence="2" type="ORF">AWRIB429_0256</name>
</gene>
<dbReference type="InterPro" id="IPR006541">
    <property type="entry name" value="Bacteriocin_ass"/>
</dbReference>
<dbReference type="EMBL" id="ACSE01000003">
    <property type="protein sequence ID" value="EFD89238.1"/>
    <property type="molecule type" value="Genomic_DNA"/>
</dbReference>
<dbReference type="Proteomes" id="UP000003075">
    <property type="component" value="Unassembled WGS sequence"/>
</dbReference>
<protein>
    <recommendedName>
        <fullName evidence="4">Bacteriocin-associated integral membrane protein</fullName>
    </recommendedName>
</protein>
<keyword evidence="1" id="KW-1133">Transmembrane helix</keyword>